<proteinExistence type="predicted"/>
<dbReference type="OrthoDB" id="9819233at2"/>
<keyword evidence="2" id="KW-1185">Reference proteome</keyword>
<reference evidence="1 2" key="1">
    <citation type="submission" date="2015-11" db="EMBL/GenBank/DDBJ databases">
        <authorList>
            <person name="Varghese N."/>
        </authorList>
    </citation>
    <scope>NUCLEOTIDE SEQUENCE [LARGE SCALE GENOMIC DNA]</scope>
    <source>
        <strain evidence="1 2">JGI-24</strain>
    </source>
</reference>
<dbReference type="Proteomes" id="UP000243065">
    <property type="component" value="Unassembled WGS sequence"/>
</dbReference>
<gene>
    <name evidence="1" type="ORF">JGI24_01295</name>
</gene>
<evidence type="ECO:0000313" key="1">
    <source>
        <dbReference type="EMBL" id="CUT03386.1"/>
    </source>
</evidence>
<organism evidence="1 2">
    <name type="scientific">Kryptobacter tengchongensis</name>
    <dbReference type="NCBI Taxonomy" id="1643429"/>
    <lineage>
        <taxon>Bacteria</taxon>
        <taxon>Pseudomonadati</taxon>
        <taxon>Candidatus Kryptoniota</taxon>
        <taxon>Candidatus Kryptobacter</taxon>
    </lineage>
</organism>
<dbReference type="RefSeq" id="WP_072150640.1">
    <property type="nucleotide sequence ID" value="NZ_CZVU01000065.1"/>
</dbReference>
<name>A0A656D8C0_KRYT1</name>
<dbReference type="EMBL" id="CZVU01000065">
    <property type="protein sequence ID" value="CUT03386.1"/>
    <property type="molecule type" value="Genomic_DNA"/>
</dbReference>
<sequence>MARRIKYWIEDNGKNFMTDDEWDEIMKLQRWYNSEFVWTAGKINFKRFAIFPNWENVELMIWAGEKEPVKNIIAKRFEMLLSSGMNEVEVLEKLEKEGLILVKRGGYIDNSIASGITRIGGNEFNAYLLCEFILKASLIATGVEISVYDEGEFIKSGFVKIKMGEVYVQKNG</sequence>
<accession>A0A656D8C0</accession>
<dbReference type="AlphaFoldDB" id="A0A656D8C0"/>
<evidence type="ECO:0000313" key="2">
    <source>
        <dbReference type="Proteomes" id="UP000243065"/>
    </source>
</evidence>
<protein>
    <submittedName>
        <fullName evidence="1">Uncharacterized protein</fullName>
    </submittedName>
</protein>